<dbReference type="Proteomes" id="UP001281147">
    <property type="component" value="Unassembled WGS sequence"/>
</dbReference>
<evidence type="ECO:0000313" key="2">
    <source>
        <dbReference type="Proteomes" id="UP001281147"/>
    </source>
</evidence>
<reference evidence="1" key="1">
    <citation type="submission" date="2023-07" db="EMBL/GenBank/DDBJ databases">
        <title>Black Yeasts Isolated from many extreme environments.</title>
        <authorList>
            <person name="Coleine C."/>
            <person name="Stajich J.E."/>
            <person name="Selbmann L."/>
        </authorList>
    </citation>
    <scope>NUCLEOTIDE SEQUENCE</scope>
    <source>
        <strain evidence="1">CCFEE 5714</strain>
    </source>
</reference>
<protein>
    <submittedName>
        <fullName evidence="1">Uncharacterized protein</fullName>
    </submittedName>
</protein>
<comment type="caution">
    <text evidence="1">The sequence shown here is derived from an EMBL/GenBank/DDBJ whole genome shotgun (WGS) entry which is preliminary data.</text>
</comment>
<organism evidence="1 2">
    <name type="scientific">Vermiconidia calcicola</name>
    <dbReference type="NCBI Taxonomy" id="1690605"/>
    <lineage>
        <taxon>Eukaryota</taxon>
        <taxon>Fungi</taxon>
        <taxon>Dikarya</taxon>
        <taxon>Ascomycota</taxon>
        <taxon>Pezizomycotina</taxon>
        <taxon>Dothideomycetes</taxon>
        <taxon>Dothideomycetidae</taxon>
        <taxon>Mycosphaerellales</taxon>
        <taxon>Extremaceae</taxon>
        <taxon>Vermiconidia</taxon>
    </lineage>
</organism>
<name>A0ACC3NRV3_9PEZI</name>
<evidence type="ECO:0000313" key="1">
    <source>
        <dbReference type="EMBL" id="KAK3720458.1"/>
    </source>
</evidence>
<proteinExistence type="predicted"/>
<dbReference type="EMBL" id="JAUTXU010000022">
    <property type="protein sequence ID" value="KAK3720458.1"/>
    <property type="molecule type" value="Genomic_DNA"/>
</dbReference>
<gene>
    <name evidence="1" type="ORF">LTR37_003871</name>
</gene>
<sequence length="584" mass="63003">MHALSLALLCSFQVRYHAAAAAATQLCGILDQRSALVGDRLYFSSGNYTFNDNLPSHSTSSLYVLPLDKVIDVSGPIPLSELETSPLPSQELAGGMGPISGGAGGTYLFDHTALYAYGGIIGGDANGTENGLWTYNTTNETWGLTIVEGGGLSYGEATEGVWAIDPSQSLSFYTGGWTIAYNNTNNGLVKFDSSDPAKPQWNFVTALSGDMQGPNMLKGSMQFVRKGQAGILVAFGGYNTTQRGTQFGPGWDWDQRPFDEIFVYDIFSNVWYLVEATGDLPPLRTEFCSGVSAAADDSSFQITIHGDQFYTTKLDDTYVLTLPAFEWIKVRVANNPDGGAGRNRHKCSMWQDSQMIVAGGGPEESEYCNMSYPPIKVLDTSNYVWQTHFEPDHEAYSVPGVVRRVIGGSSKGGSTVTSPKRGWKDPALGEIFSHTLARDTYVYPDTPNTSTTGEPASTPTPEPDTQSKTGAIAGGVVGGVVGLALIAAGVWWFLVRPRQRRRSAEGDQDGSSAYRDKPELPSDGATRADELDSRDIVTQLPTKTDTAELEDHRYAAELAAAMQGVQSPVELEAEQNRRVPGRPV</sequence>
<accession>A0ACC3NRV3</accession>
<keyword evidence="2" id="KW-1185">Reference proteome</keyword>